<evidence type="ECO:0000256" key="1">
    <source>
        <dbReference type="SAM" id="Phobius"/>
    </source>
</evidence>
<feature type="transmembrane region" description="Helical" evidence="1">
    <location>
        <begin position="233"/>
        <end position="253"/>
    </location>
</feature>
<keyword evidence="1" id="KW-0472">Membrane</keyword>
<keyword evidence="1" id="KW-1133">Transmembrane helix</keyword>
<proteinExistence type="predicted"/>
<keyword evidence="3" id="KW-1185">Reference proteome</keyword>
<reference evidence="3" key="1">
    <citation type="journal article" date="2019" name="Int. J. Syst. Evol. Microbiol.">
        <title>The Global Catalogue of Microorganisms (GCM) 10K type strain sequencing project: providing services to taxonomists for standard genome sequencing and annotation.</title>
        <authorList>
            <consortium name="The Broad Institute Genomics Platform"/>
            <consortium name="The Broad Institute Genome Sequencing Center for Infectious Disease"/>
            <person name="Wu L."/>
            <person name="Ma J."/>
        </authorList>
    </citation>
    <scope>NUCLEOTIDE SEQUENCE [LARGE SCALE GENOMIC DNA]</scope>
    <source>
        <strain evidence="3">JCM 17017</strain>
    </source>
</reference>
<evidence type="ECO:0000313" key="3">
    <source>
        <dbReference type="Proteomes" id="UP001501624"/>
    </source>
</evidence>
<feature type="transmembrane region" description="Helical" evidence="1">
    <location>
        <begin position="181"/>
        <end position="201"/>
    </location>
</feature>
<dbReference type="Proteomes" id="UP001501624">
    <property type="component" value="Unassembled WGS sequence"/>
</dbReference>
<protein>
    <submittedName>
        <fullName evidence="2">ABC transporter permease</fullName>
    </submittedName>
</protein>
<keyword evidence="1" id="KW-0812">Transmembrane</keyword>
<comment type="caution">
    <text evidence="2">The sequence shown here is derived from an EMBL/GenBank/DDBJ whole genome shotgun (WGS) entry which is preliminary data.</text>
</comment>
<dbReference type="RefSeq" id="WP_237336312.1">
    <property type="nucleotide sequence ID" value="NZ_BAABCM010000010.1"/>
</dbReference>
<evidence type="ECO:0000313" key="2">
    <source>
        <dbReference type="EMBL" id="GAA3835747.1"/>
    </source>
</evidence>
<name>A0ABP7J5Y8_9PSEU</name>
<organism evidence="2 3">
    <name type="scientific">Amycolatopsis tucumanensis</name>
    <dbReference type="NCBI Taxonomy" id="401106"/>
    <lineage>
        <taxon>Bacteria</taxon>
        <taxon>Bacillati</taxon>
        <taxon>Actinomycetota</taxon>
        <taxon>Actinomycetes</taxon>
        <taxon>Pseudonocardiales</taxon>
        <taxon>Pseudonocardiaceae</taxon>
        <taxon>Amycolatopsis</taxon>
    </lineage>
</organism>
<dbReference type="EMBL" id="BAABCM010000010">
    <property type="protein sequence ID" value="GAA3835747.1"/>
    <property type="molecule type" value="Genomic_DNA"/>
</dbReference>
<gene>
    <name evidence="2" type="ORF">GCM10022380_62540</name>
</gene>
<accession>A0ABP7J5Y8</accession>
<feature type="transmembrane region" description="Helical" evidence="1">
    <location>
        <begin position="12"/>
        <end position="34"/>
    </location>
</feature>
<feature type="transmembrane region" description="Helical" evidence="1">
    <location>
        <begin position="106"/>
        <end position="132"/>
    </location>
</feature>
<feature type="transmembrane region" description="Helical" evidence="1">
    <location>
        <begin position="152"/>
        <end position="174"/>
    </location>
</feature>
<sequence length="258" mass="25765">MTYLGAEFRKLVSLWPARIAAGICLVAAPAITALNANTIRSRLAEGHSLGGRNLTELSIETGAVGAAAGVLLGVVAISSEYTAGAADAGGGRQITVSLTSQPRRGLLFAAKAVVVALVTAALTAASVVLGVVVGQPLLGPHGVPPAQALDALGWRIGGVALYCASMSLIALAVATVTRGGVVPLVVLIANTTVVSVSLLLAKVFPAAKFLPDAAGAQLFVRNSPLTAPLSPTAGGLVLAGWTLLALGVGAVVFRRRDA</sequence>